<proteinExistence type="predicted"/>
<dbReference type="InterPro" id="IPR029058">
    <property type="entry name" value="AB_hydrolase_fold"/>
</dbReference>
<feature type="coiled-coil region" evidence="2">
    <location>
        <begin position="1006"/>
        <end position="1072"/>
    </location>
</feature>
<dbReference type="GO" id="GO:0010824">
    <property type="term" value="P:regulation of centrosome duplication"/>
    <property type="evidence" value="ECO:0007669"/>
    <property type="project" value="TreeGrafter"/>
</dbReference>
<dbReference type="Gene3D" id="3.40.50.1820">
    <property type="entry name" value="alpha/beta hydrolase"/>
    <property type="match status" value="1"/>
</dbReference>
<organism evidence="6 7">
    <name type="scientific">Laodelphax striatellus</name>
    <name type="common">Small brown planthopper</name>
    <name type="synonym">Delphax striatella</name>
    <dbReference type="NCBI Taxonomy" id="195883"/>
    <lineage>
        <taxon>Eukaryota</taxon>
        <taxon>Metazoa</taxon>
        <taxon>Ecdysozoa</taxon>
        <taxon>Arthropoda</taxon>
        <taxon>Hexapoda</taxon>
        <taxon>Insecta</taxon>
        <taxon>Pterygota</taxon>
        <taxon>Neoptera</taxon>
        <taxon>Paraneoptera</taxon>
        <taxon>Hemiptera</taxon>
        <taxon>Auchenorrhyncha</taxon>
        <taxon>Fulgoroidea</taxon>
        <taxon>Delphacidae</taxon>
        <taxon>Criomorphinae</taxon>
        <taxon>Laodelphax</taxon>
    </lineage>
</organism>
<dbReference type="PANTHER" id="PTHR31540">
    <property type="entry name" value="CENTROSOMAL PROTEIN OF 131 KDA"/>
    <property type="match status" value="1"/>
</dbReference>
<accession>A0A482WZF7</accession>
<dbReference type="Pfam" id="PF00135">
    <property type="entry name" value="COesterase"/>
    <property type="match status" value="1"/>
</dbReference>
<evidence type="ECO:0000256" key="4">
    <source>
        <dbReference type="SAM" id="SignalP"/>
    </source>
</evidence>
<feature type="compositionally biased region" description="Low complexity" evidence="3">
    <location>
        <begin position="409"/>
        <end position="428"/>
    </location>
</feature>
<evidence type="ECO:0000259" key="5">
    <source>
        <dbReference type="Pfam" id="PF00135"/>
    </source>
</evidence>
<dbReference type="InterPro" id="IPR019819">
    <property type="entry name" value="Carboxylesterase_B_CS"/>
</dbReference>
<evidence type="ECO:0000313" key="6">
    <source>
        <dbReference type="EMBL" id="RZF38863.1"/>
    </source>
</evidence>
<dbReference type="GO" id="GO:0005929">
    <property type="term" value="C:cilium"/>
    <property type="evidence" value="ECO:0007669"/>
    <property type="project" value="GOC"/>
</dbReference>
<keyword evidence="4" id="KW-0732">Signal</keyword>
<dbReference type="Proteomes" id="UP000291343">
    <property type="component" value="Unassembled WGS sequence"/>
</dbReference>
<dbReference type="STRING" id="195883.A0A482WZF7"/>
<name>A0A482WZF7_LAOST</name>
<keyword evidence="1" id="KW-0325">Glycoprotein</keyword>
<feature type="coiled-coil region" evidence="2">
    <location>
        <begin position="1319"/>
        <end position="1435"/>
    </location>
</feature>
<dbReference type="InterPro" id="IPR030465">
    <property type="entry name" value="CEP131"/>
</dbReference>
<dbReference type="GO" id="GO:0034451">
    <property type="term" value="C:centriolar satellite"/>
    <property type="evidence" value="ECO:0007669"/>
    <property type="project" value="TreeGrafter"/>
</dbReference>
<feature type="compositionally biased region" description="Basic and acidic residues" evidence="3">
    <location>
        <begin position="233"/>
        <end position="260"/>
    </location>
</feature>
<dbReference type="GO" id="GO:0035735">
    <property type="term" value="P:intraciliary transport involved in cilium assembly"/>
    <property type="evidence" value="ECO:0007669"/>
    <property type="project" value="InterPro"/>
</dbReference>
<feature type="compositionally biased region" description="Polar residues" evidence="3">
    <location>
        <begin position="794"/>
        <end position="828"/>
    </location>
</feature>
<sequence>MALKLAVINLVWSVVLIFPNFSASHNTAPVVHDTASGDVTGKWWTIAPNRTIEAYLGIPYAKPPVGPRRFKDPEPFGKWIGVYDGTKEPTRCLQINAFLPEKTVEGSEDCLYLNVYTPSHSSPAGYPVMVFIHGGGFVDGSATSDIYGPEKLLIKDIILVTLHYRLGFLDLFRNLGATYTVSSSNLLQSLMGSSSIDVPIDSDVSITPSPRLTKTDDVKEDIEVEFSKDGNAEYRNFQERNHDNKTRDRAKEEKSLKSEKGSSSSLVLGLEPGLASKPPLPPTAELKTMKYNLSSWSSLNEAEGTSNTEEKGMNDDDIINLKFQRWFPDSVLNTGNYTSMDEERISKVNIDMKHLFTNTMDERSGHTEVTDSESLAGSRNSLSEGELSEESGLKPKTKKNQKGEKVRKSLSSSSLSQVKESVKVNKSSSVREKRVTSKSYVRSNKEKPKLSQSLCASDKDLNRKCVDNSKVAPLRNHKTVQKQKSNIVDKTSSDLCEPTTADSRKTFVETAGIRKSANTEEFNYQKESQARTENIPQFYYADYDVINVSYTRPSTSTTNFSNNGSLLYNSSTPINCVDANNIDIGNGSKQLNYMHSEQNAASKNGGREICSETNSILNNVASDKNVAGSGLVPYISVTDLGAEDESKSKDFPIHSTDNDTKNNYLAVPGDMPFGGIDASSTHLVNRSYLNQSQSTFNRDHMNSPLQDDFFTQAEFSKGPVTSSSRSIVANFRHEEDGTRKFFQTRVAVSECLVETVEGENCKGVGKIIHNNSVLNASSFEHYNSGIASDRRNTVECNSSQNERAEQTQTSNERSPLSEQSENSRINNPKSSTNNLCFLQPCHSSNSFLGLLNQTEKEVYRPQEFDIYKQRKQDVKDQSCYGKFNDINEIPERDNDYIGTYDDIVDILKVLEQEEEKQTTLKSNDSGSPTSINQNVGVLEGATETSQAILSYLDEVNRNSEITLKRNPQTKSSNDNLVFPMDKRGDGGRGRLGELLSIPSPELAQCVMNLSLELEENNEAKKAIEEQLVAVKSTFEKYKLETKAALERHQKFIDQLINEKKHLSDKCSNVIKDMESKQAQAIKVLEDRHAVELKKACEKQAATEKIKRERWIDLKTKKIKELTVKGLEPELNRMAAVHQDELSELRRAHQHQMDEAEKAAARRLASARMQFEADKEAALMQERDIMRRRLEHETTEMEKSYQDQRKRMINELRAEREQMQRENANIILEKERDLLQKLEKLTQESHEKYEQQEKRFQEELERMRNVMDTEKEAWLTRQKTLNSEKEKQIREELKRERDRHIEVAIRKLESEASGREEAADNKLKREKERFECELKDMENAHKDIRDKLKQARTDLSLAEQQNSRLASDLQQAVGEIESLKLITEKLAREKHELQLLGEEETRKRVTALERELAQARLALREQINNVQNDKERELQQVYARFVHTYQYFN</sequence>
<evidence type="ECO:0000256" key="2">
    <source>
        <dbReference type="SAM" id="Coils"/>
    </source>
</evidence>
<feature type="region of interest" description="Disordered" evidence="3">
    <location>
        <begin position="790"/>
        <end position="828"/>
    </location>
</feature>
<dbReference type="EMBL" id="QKKF02021456">
    <property type="protein sequence ID" value="RZF38863.1"/>
    <property type="molecule type" value="Genomic_DNA"/>
</dbReference>
<evidence type="ECO:0000256" key="1">
    <source>
        <dbReference type="ARBA" id="ARBA00023180"/>
    </source>
</evidence>
<dbReference type="PROSITE" id="PS00941">
    <property type="entry name" value="CARBOXYLESTERASE_B_2"/>
    <property type="match status" value="1"/>
</dbReference>
<dbReference type="FunCoup" id="A0A482WZF7">
    <property type="interactions" value="27"/>
</dbReference>
<dbReference type="SUPFAM" id="SSF53474">
    <property type="entry name" value="alpha/beta-Hydrolases"/>
    <property type="match status" value="1"/>
</dbReference>
<gene>
    <name evidence="6" type="ORF">LSTR_LSTR013391</name>
</gene>
<feature type="region of interest" description="Disordered" evidence="3">
    <location>
        <begin position="233"/>
        <end position="283"/>
    </location>
</feature>
<dbReference type="PANTHER" id="PTHR31540:SF1">
    <property type="entry name" value="CENTROSOMAL PROTEIN OF 131 KDA"/>
    <property type="match status" value="1"/>
</dbReference>
<feature type="compositionally biased region" description="Low complexity" evidence="3">
    <location>
        <begin position="261"/>
        <end position="271"/>
    </location>
</feature>
<keyword evidence="2" id="KW-0175">Coiled coil</keyword>
<feature type="signal peptide" evidence="4">
    <location>
        <begin position="1"/>
        <end position="24"/>
    </location>
</feature>
<protein>
    <recommendedName>
        <fullName evidence="5">Carboxylesterase type B domain-containing protein</fullName>
    </recommendedName>
</protein>
<feature type="chain" id="PRO_5019790657" description="Carboxylesterase type B domain-containing protein" evidence="4">
    <location>
        <begin position="25"/>
        <end position="1448"/>
    </location>
</feature>
<dbReference type="SMR" id="A0A482WZF7"/>
<feature type="coiled-coil region" evidence="2">
    <location>
        <begin position="1186"/>
        <end position="1272"/>
    </location>
</feature>
<feature type="region of interest" description="Disordered" evidence="3">
    <location>
        <begin position="359"/>
        <end position="452"/>
    </location>
</feature>
<dbReference type="InParanoid" id="A0A482WZF7"/>
<dbReference type="InterPro" id="IPR002018">
    <property type="entry name" value="CarbesteraseB"/>
</dbReference>
<evidence type="ECO:0000313" key="7">
    <source>
        <dbReference type="Proteomes" id="UP000291343"/>
    </source>
</evidence>
<comment type="caution">
    <text evidence="6">The sequence shown here is derived from an EMBL/GenBank/DDBJ whole genome shotgun (WGS) entry which is preliminary data.</text>
</comment>
<keyword evidence="7" id="KW-1185">Reference proteome</keyword>
<reference evidence="6 7" key="1">
    <citation type="journal article" date="2017" name="Gigascience">
        <title>Genome sequence of the small brown planthopper, Laodelphax striatellus.</title>
        <authorList>
            <person name="Zhu J."/>
            <person name="Jiang F."/>
            <person name="Wang X."/>
            <person name="Yang P."/>
            <person name="Bao Y."/>
            <person name="Zhao W."/>
            <person name="Wang W."/>
            <person name="Lu H."/>
            <person name="Wang Q."/>
            <person name="Cui N."/>
            <person name="Li J."/>
            <person name="Chen X."/>
            <person name="Luo L."/>
            <person name="Yu J."/>
            <person name="Kang L."/>
            <person name="Cui F."/>
        </authorList>
    </citation>
    <scope>NUCLEOTIDE SEQUENCE [LARGE SCALE GENOMIC DNA]</scope>
    <source>
        <strain evidence="6">Lst14</strain>
    </source>
</reference>
<dbReference type="OrthoDB" id="197735at2759"/>
<evidence type="ECO:0000256" key="3">
    <source>
        <dbReference type="SAM" id="MobiDB-lite"/>
    </source>
</evidence>
<feature type="domain" description="Carboxylesterase type B" evidence="5">
    <location>
        <begin position="33"/>
        <end position="169"/>
    </location>
</feature>
<feature type="compositionally biased region" description="Basic and acidic residues" evidence="3">
    <location>
        <begin position="359"/>
        <end position="369"/>
    </location>
</feature>